<gene>
    <name evidence="1" type="primary">HaOG210507</name>
    <name evidence="1" type="ORF">B5X24_HaOG210507</name>
</gene>
<dbReference type="AlphaFoldDB" id="A0A2W1BC74"/>
<keyword evidence="2" id="KW-1185">Reference proteome</keyword>
<evidence type="ECO:0000313" key="2">
    <source>
        <dbReference type="Proteomes" id="UP000249218"/>
    </source>
</evidence>
<proteinExistence type="predicted"/>
<dbReference type="EMBL" id="KZ150148">
    <property type="protein sequence ID" value="PZC72862.1"/>
    <property type="molecule type" value="Genomic_DNA"/>
</dbReference>
<name>A0A2W1BC74_HELAM</name>
<organism evidence="1 2">
    <name type="scientific">Helicoverpa armigera</name>
    <name type="common">Cotton bollworm</name>
    <name type="synonym">Heliothis armigera</name>
    <dbReference type="NCBI Taxonomy" id="29058"/>
    <lineage>
        <taxon>Eukaryota</taxon>
        <taxon>Metazoa</taxon>
        <taxon>Ecdysozoa</taxon>
        <taxon>Arthropoda</taxon>
        <taxon>Hexapoda</taxon>
        <taxon>Insecta</taxon>
        <taxon>Pterygota</taxon>
        <taxon>Neoptera</taxon>
        <taxon>Endopterygota</taxon>
        <taxon>Lepidoptera</taxon>
        <taxon>Glossata</taxon>
        <taxon>Ditrysia</taxon>
        <taxon>Noctuoidea</taxon>
        <taxon>Noctuidae</taxon>
        <taxon>Heliothinae</taxon>
        <taxon>Helicoverpa</taxon>
    </lineage>
</organism>
<sequence>MDFMNKHFDGYWDEKRYNNRMKTRYFIPFISPALFTTSRGDAPKNTTNVHPSTLTLSIHRSLESTIYTGEGRVM</sequence>
<dbReference type="Proteomes" id="UP000249218">
    <property type="component" value="Unassembled WGS sequence"/>
</dbReference>
<protein>
    <submittedName>
        <fullName evidence="1">Uncharacterized protein</fullName>
    </submittedName>
</protein>
<evidence type="ECO:0000313" key="1">
    <source>
        <dbReference type="EMBL" id="PZC72862.1"/>
    </source>
</evidence>
<accession>A0A2W1BC74</accession>
<reference evidence="1 2" key="1">
    <citation type="journal article" date="2017" name="BMC Biol.">
        <title>Genomic innovations, transcriptional plasticity and gene loss underlying the evolution and divergence of two highly polyphagous and invasive Helicoverpa pest species.</title>
        <authorList>
            <person name="Pearce S.L."/>
            <person name="Clarke D.F."/>
            <person name="East P.D."/>
            <person name="Elfekih S."/>
            <person name="Gordon K.H."/>
            <person name="Jermiin L.S."/>
            <person name="McGaughran A."/>
            <person name="Oakeshott J.G."/>
            <person name="Papanikolaou A."/>
            <person name="Perera O.P."/>
            <person name="Rane R.V."/>
            <person name="Richards S."/>
            <person name="Tay W.T."/>
            <person name="Walsh T.K."/>
            <person name="Anderson A."/>
            <person name="Anderson C.J."/>
            <person name="Asgari S."/>
            <person name="Board P.G."/>
            <person name="Bretschneider A."/>
            <person name="Campbell P.M."/>
            <person name="Chertemps T."/>
            <person name="Christeller J.T."/>
            <person name="Coppin C.W."/>
            <person name="Downes S.J."/>
            <person name="Duan G."/>
            <person name="Farnsworth C.A."/>
            <person name="Good R.T."/>
            <person name="Han L.B."/>
            <person name="Han Y.C."/>
            <person name="Hatje K."/>
            <person name="Horne I."/>
            <person name="Huang Y.P."/>
            <person name="Hughes D.S."/>
            <person name="Jacquin-Joly E."/>
            <person name="James W."/>
            <person name="Jhangiani S."/>
            <person name="Kollmar M."/>
            <person name="Kuwar S.S."/>
            <person name="Li S."/>
            <person name="Liu N.Y."/>
            <person name="Maibeche M.T."/>
            <person name="Miller J.R."/>
            <person name="Montagne N."/>
            <person name="Perry T."/>
            <person name="Qu J."/>
            <person name="Song S.V."/>
            <person name="Sutton G.G."/>
            <person name="Vogel H."/>
            <person name="Walenz B.P."/>
            <person name="Xu W."/>
            <person name="Zhang H.J."/>
            <person name="Zou Z."/>
            <person name="Batterham P."/>
            <person name="Edwards O.R."/>
            <person name="Feyereisen R."/>
            <person name="Gibbs R.A."/>
            <person name="Heckel D.G."/>
            <person name="McGrath A."/>
            <person name="Robin C."/>
            <person name="Scherer S.E."/>
            <person name="Worley K.C."/>
            <person name="Wu Y.D."/>
        </authorList>
    </citation>
    <scope>NUCLEOTIDE SEQUENCE [LARGE SCALE GENOMIC DNA]</scope>
    <source>
        <strain evidence="1">Harm_GR_Male_#8</strain>
        <tissue evidence="1">Whole organism</tissue>
    </source>
</reference>